<accession>A0ABU6TYQ5</accession>
<dbReference type="EMBL" id="JASCZI010093184">
    <property type="protein sequence ID" value="MED6153143.1"/>
    <property type="molecule type" value="Genomic_DNA"/>
</dbReference>
<protein>
    <submittedName>
        <fullName evidence="1">Uncharacterized protein</fullName>
    </submittedName>
</protein>
<comment type="caution">
    <text evidence="1">The sequence shown here is derived from an EMBL/GenBank/DDBJ whole genome shotgun (WGS) entry which is preliminary data.</text>
</comment>
<organism evidence="1 2">
    <name type="scientific">Stylosanthes scabra</name>
    <dbReference type="NCBI Taxonomy" id="79078"/>
    <lineage>
        <taxon>Eukaryota</taxon>
        <taxon>Viridiplantae</taxon>
        <taxon>Streptophyta</taxon>
        <taxon>Embryophyta</taxon>
        <taxon>Tracheophyta</taxon>
        <taxon>Spermatophyta</taxon>
        <taxon>Magnoliopsida</taxon>
        <taxon>eudicotyledons</taxon>
        <taxon>Gunneridae</taxon>
        <taxon>Pentapetalae</taxon>
        <taxon>rosids</taxon>
        <taxon>fabids</taxon>
        <taxon>Fabales</taxon>
        <taxon>Fabaceae</taxon>
        <taxon>Papilionoideae</taxon>
        <taxon>50 kb inversion clade</taxon>
        <taxon>dalbergioids sensu lato</taxon>
        <taxon>Dalbergieae</taxon>
        <taxon>Pterocarpus clade</taxon>
        <taxon>Stylosanthes</taxon>
    </lineage>
</organism>
<evidence type="ECO:0000313" key="2">
    <source>
        <dbReference type="Proteomes" id="UP001341840"/>
    </source>
</evidence>
<keyword evidence="2" id="KW-1185">Reference proteome</keyword>
<reference evidence="1 2" key="1">
    <citation type="journal article" date="2023" name="Plants (Basel)">
        <title>Bridging the Gap: Combining Genomics and Transcriptomics Approaches to Understand Stylosanthes scabra, an Orphan Legume from the Brazilian Caatinga.</title>
        <authorList>
            <person name="Ferreira-Neto J.R.C."/>
            <person name="da Silva M.D."/>
            <person name="Binneck E."/>
            <person name="de Melo N.F."/>
            <person name="da Silva R.H."/>
            <person name="de Melo A.L.T.M."/>
            <person name="Pandolfi V."/>
            <person name="Bustamante F.O."/>
            <person name="Brasileiro-Vidal A.C."/>
            <person name="Benko-Iseppon A.M."/>
        </authorList>
    </citation>
    <scope>NUCLEOTIDE SEQUENCE [LARGE SCALE GENOMIC DNA]</scope>
    <source>
        <tissue evidence="1">Leaves</tissue>
    </source>
</reference>
<dbReference type="Proteomes" id="UP001341840">
    <property type="component" value="Unassembled WGS sequence"/>
</dbReference>
<feature type="non-terminal residue" evidence="1">
    <location>
        <position position="132"/>
    </location>
</feature>
<sequence length="132" mass="14383">MEDTLVDIGQQQKCSNLVFIGQLSSKMLVTSQLSAATILAPLQFEQKGKNTSYRTLFETRPRSFHLLEPIICFSNNGCARERKRIDLQECGQAAADSLIAVVESRIAISMEFIAATKVGVSRGGSDSTGALR</sequence>
<name>A0ABU6TYQ5_9FABA</name>
<evidence type="ECO:0000313" key="1">
    <source>
        <dbReference type="EMBL" id="MED6153143.1"/>
    </source>
</evidence>
<proteinExistence type="predicted"/>
<gene>
    <name evidence="1" type="ORF">PIB30_098758</name>
</gene>